<organism evidence="2 3">
    <name type="scientific">Acetonema longum DSM 6540</name>
    <dbReference type="NCBI Taxonomy" id="1009370"/>
    <lineage>
        <taxon>Bacteria</taxon>
        <taxon>Bacillati</taxon>
        <taxon>Bacillota</taxon>
        <taxon>Negativicutes</taxon>
        <taxon>Acetonemataceae</taxon>
        <taxon>Acetonema</taxon>
    </lineage>
</organism>
<dbReference type="SMART" id="SM00060">
    <property type="entry name" value="FN3"/>
    <property type="match status" value="4"/>
</dbReference>
<dbReference type="InterPro" id="IPR036116">
    <property type="entry name" value="FN3_sf"/>
</dbReference>
<comment type="caution">
    <text evidence="2">The sequence shown here is derived from an EMBL/GenBank/DDBJ whole genome shotgun (WGS) entry which is preliminary data.</text>
</comment>
<sequence length="1018" mass="113094">MQLDREVTLVPGRSYAVAVQITNPAAATADAVQNIVTFSVQGLTAKITTDTVTLTKPLTTVPQQWDLYSFGETNKVIKPFRVLSISRDQDLRRKITCLEYIEEIYNEAGDIPEIPYSQLETTPEVNSVSVAEETFRQKDGTMMSILHAGWNVSRNAAVKSFNIYVSEDDGQTWRLWGNTTDTKLSVSGVKTQETYRVKVCTVNQLGIASPGIVSAGLYIAGKDVPPANIPHIYLTIDSADCTKITLTWDSVTDVDLRGYQVREGKAILTPTPIADTRYVYTATASRQHNFAVYAVDNSNNLSQVPATITQMITVHPAEVTSFSCTPQDTDRSKLIMTWAPNPETNIAHYEIRTGNDGWDTAAIVATQLKATTYTFQLSSEGYQTFMIKAVNTAGYVSRTACSQTKQIFLRPNSPTDFKAEQEAKDRSVVKLSFAASSGNDIAGYEIRLGAQWNTGTFVAFVTDTTYLYQATASARHRFMLKAKTVAGFYSNVANLNPNGYIDVFVNAYDIQGFTAIQFTNDRTRIRLMWDDPRSVDIAYYEIRQGPAWDEGVILGQRVVGTFFDTTVMLEEETRFWIKAVTIEGNYSQNAAGTPPAVFSLNPAPVSNIQVTQDPNDRSVLVITFDSTPESDIVGYEVRHGYTWDTAIVVGSTLEKRIEYRPAAGGDIKIMIKAKSAAGYYSDEVYNLVPYYARLEPQNVAGFIAVQNGEYVDLYWDRPAENDIVGYEIREGGSFHYGAIVVSGLTETHYRARLELERLYTYHIKAINRSNRYSLSAATAQMNAANLPPRNVAFSRDELFFQEGTHAHTLFGPSSINWQTAGGRWSDYPTSRWVDFGSHIVLKLDRQENGAYYPSGEYVSDALDVGKLTPVELAIRFVTTATAADQTIAVLQFRTSPNGLEWSTWAEFTPAQYYLRYLQLRVILSTETPDKSPEVNIFSTMVDAPDIERAGIQQVNIGGTDIEYGYTYLNEPVLTPTVIGAGLRYEITGKTASGFRAQIFDIATGNDVGGQMDWRAKGF</sequence>
<evidence type="ECO:0000313" key="3">
    <source>
        <dbReference type="Proteomes" id="UP000003240"/>
    </source>
</evidence>
<proteinExistence type="predicted"/>
<dbReference type="EMBL" id="AFGF01000035">
    <property type="protein sequence ID" value="EGO65092.1"/>
    <property type="molecule type" value="Genomic_DNA"/>
</dbReference>
<feature type="domain" description="Fibronectin type-III" evidence="1">
    <location>
        <begin position="316"/>
        <end position="384"/>
    </location>
</feature>
<accession>F7NFU6</accession>
<dbReference type="eggNOG" id="COG4733">
    <property type="taxonomic scope" value="Bacteria"/>
</dbReference>
<dbReference type="InterPro" id="IPR003961">
    <property type="entry name" value="FN3_dom"/>
</dbReference>
<dbReference type="Gene3D" id="2.60.40.10">
    <property type="entry name" value="Immunoglobulins"/>
    <property type="match status" value="4"/>
</dbReference>
<feature type="domain" description="Fibronectin type-III" evidence="1">
    <location>
        <begin position="411"/>
        <end position="477"/>
    </location>
</feature>
<reference evidence="2 3" key="1">
    <citation type="journal article" date="2011" name="EMBO J.">
        <title>Structural diversity of bacterial flagellar motors.</title>
        <authorList>
            <person name="Chen S."/>
            <person name="Beeby M."/>
            <person name="Murphy G.E."/>
            <person name="Leadbetter J.R."/>
            <person name="Hendrixson D.R."/>
            <person name="Briegel A."/>
            <person name="Li Z."/>
            <person name="Shi J."/>
            <person name="Tocheva E.I."/>
            <person name="Muller A."/>
            <person name="Dobro M.J."/>
            <person name="Jensen G.J."/>
        </authorList>
    </citation>
    <scope>NUCLEOTIDE SEQUENCE [LARGE SCALE GENOMIC DNA]</scope>
    <source>
        <strain evidence="2 3">DSM 6540</strain>
    </source>
</reference>
<feature type="domain" description="Fibronectin type-III" evidence="1">
    <location>
        <begin position="223"/>
        <end position="302"/>
    </location>
</feature>
<dbReference type="SUPFAM" id="SSF49265">
    <property type="entry name" value="Fibronectin type III"/>
    <property type="match status" value="1"/>
</dbReference>
<dbReference type="STRING" id="1009370.ALO_04648"/>
<keyword evidence="3" id="KW-1185">Reference proteome</keyword>
<evidence type="ECO:0000313" key="2">
    <source>
        <dbReference type="EMBL" id="EGO65092.1"/>
    </source>
</evidence>
<dbReference type="Proteomes" id="UP000003240">
    <property type="component" value="Unassembled WGS sequence"/>
</dbReference>
<protein>
    <submittedName>
        <fullName evidence="2">Fibronectin type III domain-containing protein</fullName>
    </submittedName>
</protein>
<feature type="domain" description="Fibronectin type-III" evidence="1">
    <location>
        <begin position="696"/>
        <end position="773"/>
    </location>
</feature>
<name>F7NFU6_9FIRM</name>
<dbReference type="InterPro" id="IPR013783">
    <property type="entry name" value="Ig-like_fold"/>
</dbReference>
<evidence type="ECO:0000259" key="1">
    <source>
        <dbReference type="SMART" id="SM00060"/>
    </source>
</evidence>
<dbReference type="AlphaFoldDB" id="F7NFU6"/>
<gene>
    <name evidence="2" type="ORF">ALO_04648</name>
</gene>